<keyword evidence="1 3" id="KW-0560">Oxidoreductase</keyword>
<reference evidence="3 4" key="1">
    <citation type="journal article" date="2013" name="Genome Announc.">
        <title>Draft Genome Sequence of Cesiribacter andamanensis Strain AMV16T, Isolated from a Soil Sample from a Mud Volcano in the Andaman Islands, India.</title>
        <authorList>
            <person name="Shivaji S."/>
            <person name="Ara S."/>
            <person name="Begum Z."/>
            <person name="Srinivas T.N."/>
            <person name="Singh A."/>
            <person name="Kumar Pinnaka A."/>
        </authorList>
    </citation>
    <scope>NUCLEOTIDE SEQUENCE [LARGE SCALE GENOMIC DNA]</scope>
    <source>
        <strain evidence="3 4">AMV16</strain>
    </source>
</reference>
<dbReference type="EC" id="1.5.99.8" evidence="3"/>
<accession>M7N0T9</accession>
<dbReference type="InterPro" id="IPR015659">
    <property type="entry name" value="Proline_oxidase"/>
</dbReference>
<dbReference type="RefSeq" id="WP_009195977.1">
    <property type="nucleotide sequence ID" value="NZ_AODQ01000065.1"/>
</dbReference>
<dbReference type="eggNOG" id="COG0506">
    <property type="taxonomic scope" value="Bacteria"/>
</dbReference>
<dbReference type="PANTHER" id="PTHR13914:SF0">
    <property type="entry name" value="PROLINE DEHYDROGENASE 1, MITOCHONDRIAL"/>
    <property type="match status" value="1"/>
</dbReference>
<protein>
    <submittedName>
        <fullName evidence="3">Proline dehydrogenase 1</fullName>
        <ecNumber evidence="3">1.5.99.8</ecNumber>
    </submittedName>
</protein>
<dbReference type="OrthoDB" id="1401444at2"/>
<dbReference type="Proteomes" id="UP000011910">
    <property type="component" value="Unassembled WGS sequence"/>
</dbReference>
<dbReference type="PATRIC" id="fig|1279009.4.peg.2623"/>
<gene>
    <name evidence="3" type="primary">fadM_1</name>
    <name evidence="3" type="ORF">ADICEAN_02587</name>
</gene>
<feature type="domain" description="Proline dehydrogenase" evidence="2">
    <location>
        <begin position="87"/>
        <end position="384"/>
    </location>
</feature>
<dbReference type="Gene3D" id="3.20.20.220">
    <property type="match status" value="1"/>
</dbReference>
<keyword evidence="4" id="KW-1185">Reference proteome</keyword>
<proteinExistence type="predicted"/>
<dbReference type="InterPro" id="IPR002872">
    <property type="entry name" value="Proline_DH_dom"/>
</dbReference>
<comment type="caution">
    <text evidence="3">The sequence shown here is derived from an EMBL/GenBank/DDBJ whole genome shotgun (WGS) entry which is preliminary data.</text>
</comment>
<dbReference type="Pfam" id="PF01619">
    <property type="entry name" value="Pro_dh"/>
    <property type="match status" value="1"/>
</dbReference>
<dbReference type="InterPro" id="IPR029041">
    <property type="entry name" value="FAD-linked_oxidoreductase-like"/>
</dbReference>
<dbReference type="GO" id="GO:0010133">
    <property type="term" value="P:L-proline catabolic process to L-glutamate"/>
    <property type="evidence" value="ECO:0007669"/>
    <property type="project" value="TreeGrafter"/>
</dbReference>
<evidence type="ECO:0000313" key="4">
    <source>
        <dbReference type="Proteomes" id="UP000011910"/>
    </source>
</evidence>
<evidence type="ECO:0000313" key="3">
    <source>
        <dbReference type="EMBL" id="EMR02278.1"/>
    </source>
</evidence>
<dbReference type="EMBL" id="AODQ01000065">
    <property type="protein sequence ID" value="EMR02278.1"/>
    <property type="molecule type" value="Genomic_DNA"/>
</dbReference>
<evidence type="ECO:0000259" key="2">
    <source>
        <dbReference type="Pfam" id="PF01619"/>
    </source>
</evidence>
<sequence length="402" mass="45506">MDPVVPTNPHPRQLAFDDTATAFAAQSDKALRKKWLVFASMNNNLLTKTGTAVLKAAFKLRLPINKLVKHTVFEQFCGGETIEESEATVQELAHFGIKTILDYSVEGEKTEQGFDATTAEILRTVAKAKNSPHIPFCVFKVTGIGAFELLEKVQRKEKLSAQETAAFERVRSRVDQICKATAEAGVRVFIDGEETWIQDTIDELAYDMMRKYNQQAPVVYNTYQLYRADGLRLLQDAMHMATMHNIWLGAKLVRGAYMEKERERAQELGYPDPINPGKQATDDLYNKALKFCLDNKQRIGLCSGSHNEYSNQLLTVLMQKHSVQPTDPNFYFAQLYGMSDNLSFTLAAAGYNVVKYVPYGPVEKVMPYLFRRAQENTSVAGQSSREFTLIEKEMKRRGIRLL</sequence>
<evidence type="ECO:0000256" key="1">
    <source>
        <dbReference type="ARBA" id="ARBA00023002"/>
    </source>
</evidence>
<dbReference type="STRING" id="1279009.ADICEAN_02587"/>
<name>M7N0T9_9BACT</name>
<dbReference type="SUPFAM" id="SSF51730">
    <property type="entry name" value="FAD-linked oxidoreductase"/>
    <property type="match status" value="1"/>
</dbReference>
<dbReference type="AlphaFoldDB" id="M7N0T9"/>
<dbReference type="GO" id="GO:0004657">
    <property type="term" value="F:proline dehydrogenase activity"/>
    <property type="evidence" value="ECO:0007669"/>
    <property type="project" value="InterPro"/>
</dbReference>
<dbReference type="GO" id="GO:0071949">
    <property type="term" value="F:FAD binding"/>
    <property type="evidence" value="ECO:0007669"/>
    <property type="project" value="TreeGrafter"/>
</dbReference>
<organism evidence="3 4">
    <name type="scientific">Cesiribacter andamanensis AMV16</name>
    <dbReference type="NCBI Taxonomy" id="1279009"/>
    <lineage>
        <taxon>Bacteria</taxon>
        <taxon>Pseudomonadati</taxon>
        <taxon>Bacteroidota</taxon>
        <taxon>Cytophagia</taxon>
        <taxon>Cytophagales</taxon>
        <taxon>Cesiribacteraceae</taxon>
        <taxon>Cesiribacter</taxon>
    </lineage>
</organism>
<dbReference type="PANTHER" id="PTHR13914">
    <property type="entry name" value="PROLINE OXIDASE"/>
    <property type="match status" value="1"/>
</dbReference>